<proteinExistence type="predicted"/>
<sequence>MLFENPAAVDSKLFPRFTVPPPIMNAAVLGVAGYGKAERSLKQRFYFPGRSQSEWLLFLVKVTIKITSSSSRM</sequence>
<dbReference type="AlphaFoldDB" id="A0AAW1VHF8"/>
<comment type="caution">
    <text evidence="1">The sequence shown here is derived from an EMBL/GenBank/DDBJ whole genome shotgun (WGS) entry which is preliminary data.</text>
</comment>
<dbReference type="EMBL" id="JARQZJ010000130">
    <property type="protein sequence ID" value="KAK9891815.1"/>
    <property type="molecule type" value="Genomic_DNA"/>
</dbReference>
<keyword evidence="2" id="KW-1185">Reference proteome</keyword>
<evidence type="ECO:0000313" key="1">
    <source>
        <dbReference type="EMBL" id="KAK9891815.1"/>
    </source>
</evidence>
<evidence type="ECO:0000313" key="2">
    <source>
        <dbReference type="Proteomes" id="UP001431783"/>
    </source>
</evidence>
<protein>
    <submittedName>
        <fullName evidence="1">Uncharacterized protein</fullName>
    </submittedName>
</protein>
<accession>A0AAW1VHF8</accession>
<name>A0AAW1VHF8_9CUCU</name>
<gene>
    <name evidence="1" type="ORF">WA026_016612</name>
</gene>
<dbReference type="Proteomes" id="UP001431783">
    <property type="component" value="Unassembled WGS sequence"/>
</dbReference>
<organism evidence="1 2">
    <name type="scientific">Henosepilachna vigintioctopunctata</name>
    <dbReference type="NCBI Taxonomy" id="420089"/>
    <lineage>
        <taxon>Eukaryota</taxon>
        <taxon>Metazoa</taxon>
        <taxon>Ecdysozoa</taxon>
        <taxon>Arthropoda</taxon>
        <taxon>Hexapoda</taxon>
        <taxon>Insecta</taxon>
        <taxon>Pterygota</taxon>
        <taxon>Neoptera</taxon>
        <taxon>Endopterygota</taxon>
        <taxon>Coleoptera</taxon>
        <taxon>Polyphaga</taxon>
        <taxon>Cucujiformia</taxon>
        <taxon>Coccinelloidea</taxon>
        <taxon>Coccinellidae</taxon>
        <taxon>Epilachninae</taxon>
        <taxon>Epilachnini</taxon>
        <taxon>Henosepilachna</taxon>
    </lineage>
</organism>
<reference evidence="1 2" key="1">
    <citation type="submission" date="2023-03" db="EMBL/GenBank/DDBJ databases">
        <title>Genome insight into feeding habits of ladybird beetles.</title>
        <authorList>
            <person name="Li H.-S."/>
            <person name="Huang Y.-H."/>
            <person name="Pang H."/>
        </authorList>
    </citation>
    <scope>NUCLEOTIDE SEQUENCE [LARGE SCALE GENOMIC DNA]</scope>
    <source>
        <strain evidence="1">SYSU_2023b</strain>
        <tissue evidence="1">Whole body</tissue>
    </source>
</reference>